<dbReference type="OrthoDB" id="430051at2759"/>
<dbReference type="HOGENOM" id="CLU_037645_0_0_1"/>
<keyword evidence="9" id="KW-1185">Reference proteome</keyword>
<feature type="compositionally biased region" description="Acidic residues" evidence="6">
    <location>
        <begin position="194"/>
        <end position="207"/>
    </location>
</feature>
<organism evidence="8 9">
    <name type="scientific">Hapsidospora chrysogenum (strain ATCC 11550 / CBS 779.69 / DSM 880 / IAM 14645 / JCM 23072 / IMI 49137)</name>
    <name type="common">Acremonium chrysogenum</name>
    <dbReference type="NCBI Taxonomy" id="857340"/>
    <lineage>
        <taxon>Eukaryota</taxon>
        <taxon>Fungi</taxon>
        <taxon>Dikarya</taxon>
        <taxon>Ascomycota</taxon>
        <taxon>Pezizomycotina</taxon>
        <taxon>Sordariomycetes</taxon>
        <taxon>Hypocreomycetidae</taxon>
        <taxon>Hypocreales</taxon>
        <taxon>Bionectriaceae</taxon>
        <taxon>Hapsidospora</taxon>
    </lineage>
</organism>
<feature type="compositionally biased region" description="Low complexity" evidence="6">
    <location>
        <begin position="219"/>
        <end position="230"/>
    </location>
</feature>
<evidence type="ECO:0000313" key="8">
    <source>
        <dbReference type="EMBL" id="KFH47891.1"/>
    </source>
</evidence>
<dbReference type="EMBL" id="JPKY01000006">
    <property type="protein sequence ID" value="KFH47891.1"/>
    <property type="molecule type" value="Genomic_DNA"/>
</dbReference>
<feature type="region of interest" description="Disordered" evidence="6">
    <location>
        <begin position="219"/>
        <end position="318"/>
    </location>
</feature>
<dbReference type="Proteomes" id="UP000029964">
    <property type="component" value="Unassembled WGS sequence"/>
</dbReference>
<name>A0A086TEV9_HAPC1</name>
<keyword evidence="2 4" id="KW-0863">Zinc-finger</keyword>
<reference evidence="9" key="1">
    <citation type="journal article" date="2014" name="Genome Announc.">
        <title>Genome sequence and annotation of Acremonium chrysogenum, producer of the beta-lactam antibiotic cephalosporin C.</title>
        <authorList>
            <person name="Terfehr D."/>
            <person name="Dahlmann T.A."/>
            <person name="Specht T."/>
            <person name="Zadra I."/>
            <person name="Kuernsteiner H."/>
            <person name="Kueck U."/>
        </authorList>
    </citation>
    <scope>NUCLEOTIDE SEQUENCE [LARGE SCALE GENOMIC DNA]</scope>
    <source>
        <strain evidence="9">ATCC 11550 / CBS 779.69 / DSM 880 / IAM 14645 / JCM 23072 / IMI 49137</strain>
    </source>
</reference>
<dbReference type="PROSITE" id="PS51999">
    <property type="entry name" value="ZF_GRF"/>
    <property type="match status" value="1"/>
</dbReference>
<evidence type="ECO:0000256" key="1">
    <source>
        <dbReference type="ARBA" id="ARBA00022723"/>
    </source>
</evidence>
<proteinExistence type="predicted"/>
<accession>A0A086TEV9</accession>
<feature type="domain" description="GRF-type" evidence="7">
    <location>
        <begin position="39"/>
        <end position="82"/>
    </location>
</feature>
<evidence type="ECO:0000313" key="9">
    <source>
        <dbReference type="Proteomes" id="UP000029964"/>
    </source>
</evidence>
<evidence type="ECO:0000256" key="6">
    <source>
        <dbReference type="SAM" id="MobiDB-lite"/>
    </source>
</evidence>
<feature type="compositionally biased region" description="Acidic residues" evidence="6">
    <location>
        <begin position="147"/>
        <end position="157"/>
    </location>
</feature>
<evidence type="ECO:0000256" key="4">
    <source>
        <dbReference type="PROSITE-ProRule" id="PRU01343"/>
    </source>
</evidence>
<feature type="region of interest" description="Disordered" evidence="6">
    <location>
        <begin position="94"/>
        <end position="207"/>
    </location>
</feature>
<feature type="compositionally biased region" description="Polar residues" evidence="6">
    <location>
        <begin position="14"/>
        <end position="27"/>
    </location>
</feature>
<dbReference type="GO" id="GO:0008270">
    <property type="term" value="F:zinc ion binding"/>
    <property type="evidence" value="ECO:0007669"/>
    <property type="project" value="UniProtKB-KW"/>
</dbReference>
<dbReference type="InterPro" id="IPR010666">
    <property type="entry name" value="Znf_GRF"/>
</dbReference>
<dbReference type="AlphaFoldDB" id="A0A086TEV9"/>
<keyword evidence="3" id="KW-0862">Zinc</keyword>
<dbReference type="STRING" id="857340.A0A086TEV9"/>
<feature type="compositionally biased region" description="Polar residues" evidence="6">
    <location>
        <begin position="114"/>
        <end position="125"/>
    </location>
</feature>
<keyword evidence="5" id="KW-0175">Coiled coil</keyword>
<protein>
    <recommendedName>
        <fullName evidence="7">GRF-type domain-containing protein</fullName>
    </recommendedName>
</protein>
<evidence type="ECO:0000256" key="2">
    <source>
        <dbReference type="ARBA" id="ARBA00022771"/>
    </source>
</evidence>
<evidence type="ECO:0000256" key="3">
    <source>
        <dbReference type="ARBA" id="ARBA00022833"/>
    </source>
</evidence>
<evidence type="ECO:0000259" key="7">
    <source>
        <dbReference type="PROSITE" id="PS51999"/>
    </source>
</evidence>
<feature type="coiled-coil region" evidence="5">
    <location>
        <begin position="366"/>
        <end position="393"/>
    </location>
</feature>
<evidence type="ECO:0000256" key="5">
    <source>
        <dbReference type="SAM" id="Coils"/>
    </source>
</evidence>
<gene>
    <name evidence="8" type="ORF">ACRE_011670</name>
</gene>
<keyword evidence="1" id="KW-0479">Metal-binding</keyword>
<feature type="region of interest" description="Disordered" evidence="6">
    <location>
        <begin position="1"/>
        <end position="27"/>
    </location>
</feature>
<feature type="compositionally biased region" description="Low complexity" evidence="6">
    <location>
        <begin position="284"/>
        <end position="302"/>
    </location>
</feature>
<feature type="compositionally biased region" description="Polar residues" evidence="6">
    <location>
        <begin position="231"/>
        <end position="259"/>
    </location>
</feature>
<sequence length="408" mass="43763">MATTPRRSTRRRGSASNPETPPSQTQRLNGLFANGEWWCNCEPRKQTRLLQVRDQKKPTKGQWFFKCAERPGCGFFLWEDEARVREEGLRGGVAGQREGEVGGEELPPGPKTPGLTQRPLTSYGIQVTPGRRGGGGAEEGDLTASSDEGEEEEEVVGEDTGHGTGGRPATGRAAGSPCPARTAPKRKRPVFFDSSDDEDPFGELDSEEERQMVALADTTTTAAAATAAATGSNNPKTPTATSRTIDATTGLPTPSTTARTLFPSDASRAAKRPKSVSFEDPQQTPSRATGSSSTTATATQPLPSSPPTSSPWAGDPVHDPTEEIMALLRPHDVDPSTLQSIRSVLATSTRRARGVAHGRDSARAVARDRDATIARLQERVAALENKERMMHSQITNMKAGIMSVWQNH</sequence>
<comment type="caution">
    <text evidence="8">The sequence shown here is derived from an EMBL/GenBank/DDBJ whole genome shotgun (WGS) entry which is preliminary data.</text>
</comment>